<dbReference type="Gene3D" id="1.20.900.10">
    <property type="entry name" value="Dbl homology (DH) domain"/>
    <property type="match status" value="1"/>
</dbReference>
<dbReference type="SUPFAM" id="SSF48065">
    <property type="entry name" value="DBL homology domain (DH-domain)"/>
    <property type="match status" value="1"/>
</dbReference>
<dbReference type="PROSITE" id="PS00741">
    <property type="entry name" value="DH_1"/>
    <property type="match status" value="1"/>
</dbReference>
<dbReference type="InterPro" id="IPR051092">
    <property type="entry name" value="FYVE_RhoGEF_PH"/>
</dbReference>
<dbReference type="Gene3D" id="3.80.10.10">
    <property type="entry name" value="Ribonuclease Inhibitor"/>
    <property type="match status" value="1"/>
</dbReference>
<feature type="region of interest" description="Disordered" evidence="1">
    <location>
        <begin position="888"/>
        <end position="911"/>
    </location>
</feature>
<feature type="compositionally biased region" description="Polar residues" evidence="1">
    <location>
        <begin position="674"/>
        <end position="687"/>
    </location>
</feature>
<keyword evidence="4" id="KW-1185">Reference proteome</keyword>
<dbReference type="InterPro" id="IPR000219">
    <property type="entry name" value="DH_dom"/>
</dbReference>
<organism evidence="3 4">
    <name type="scientific">Ephemerocybe angulata</name>
    <dbReference type="NCBI Taxonomy" id="980116"/>
    <lineage>
        <taxon>Eukaryota</taxon>
        <taxon>Fungi</taxon>
        <taxon>Dikarya</taxon>
        <taxon>Basidiomycota</taxon>
        <taxon>Agaricomycotina</taxon>
        <taxon>Agaricomycetes</taxon>
        <taxon>Agaricomycetidae</taxon>
        <taxon>Agaricales</taxon>
        <taxon>Agaricineae</taxon>
        <taxon>Psathyrellaceae</taxon>
        <taxon>Ephemerocybe</taxon>
    </lineage>
</organism>
<dbReference type="Pfam" id="PF00621">
    <property type="entry name" value="RhoGEF"/>
    <property type="match status" value="1"/>
</dbReference>
<dbReference type="SUPFAM" id="SSF52058">
    <property type="entry name" value="L domain-like"/>
    <property type="match status" value="1"/>
</dbReference>
<feature type="region of interest" description="Disordered" evidence="1">
    <location>
        <begin position="443"/>
        <end position="477"/>
    </location>
</feature>
<feature type="compositionally biased region" description="Low complexity" evidence="1">
    <location>
        <begin position="611"/>
        <end position="623"/>
    </location>
</feature>
<feature type="compositionally biased region" description="Polar residues" evidence="1">
    <location>
        <begin position="955"/>
        <end position="965"/>
    </location>
</feature>
<comment type="caution">
    <text evidence="3">The sequence shown here is derived from an EMBL/GenBank/DDBJ whole genome shotgun (WGS) entry which is preliminary data.</text>
</comment>
<dbReference type="PROSITE" id="PS50010">
    <property type="entry name" value="DH_2"/>
    <property type="match status" value="1"/>
</dbReference>
<evidence type="ECO:0000259" key="2">
    <source>
        <dbReference type="PROSITE" id="PS50010"/>
    </source>
</evidence>
<feature type="compositionally biased region" description="Low complexity" evidence="1">
    <location>
        <begin position="113"/>
        <end position="144"/>
    </location>
</feature>
<feature type="region of interest" description="Disordered" evidence="1">
    <location>
        <begin position="955"/>
        <end position="974"/>
    </location>
</feature>
<feature type="compositionally biased region" description="Low complexity" evidence="1">
    <location>
        <begin position="193"/>
        <end position="212"/>
    </location>
</feature>
<feature type="region of interest" description="Disordered" evidence="1">
    <location>
        <begin position="766"/>
        <end position="853"/>
    </location>
</feature>
<dbReference type="CDD" id="cd00160">
    <property type="entry name" value="RhoGEF"/>
    <property type="match status" value="1"/>
</dbReference>
<dbReference type="Gene3D" id="2.30.29.30">
    <property type="entry name" value="Pleckstrin-homology domain (PH domain)/Phosphotyrosine-binding domain (PTB)"/>
    <property type="match status" value="1"/>
</dbReference>
<feature type="region of interest" description="Disordered" evidence="1">
    <location>
        <begin position="605"/>
        <end position="691"/>
    </location>
</feature>
<feature type="domain" description="DH" evidence="2">
    <location>
        <begin position="977"/>
        <end position="1238"/>
    </location>
</feature>
<evidence type="ECO:0000313" key="4">
    <source>
        <dbReference type="Proteomes" id="UP000521943"/>
    </source>
</evidence>
<dbReference type="GO" id="GO:0035556">
    <property type="term" value="P:intracellular signal transduction"/>
    <property type="evidence" value="ECO:0007669"/>
    <property type="project" value="InterPro"/>
</dbReference>
<evidence type="ECO:0000256" key="1">
    <source>
        <dbReference type="SAM" id="MobiDB-lite"/>
    </source>
</evidence>
<feature type="compositionally biased region" description="Basic and acidic residues" evidence="1">
    <location>
        <begin position="541"/>
        <end position="565"/>
    </location>
</feature>
<protein>
    <submittedName>
        <fullName evidence="3">GrfA protein</fullName>
    </submittedName>
</protein>
<dbReference type="InterPro" id="IPR001331">
    <property type="entry name" value="GDS_CDC24_CS"/>
</dbReference>
<dbReference type="PANTHER" id="PTHR12673">
    <property type="entry name" value="FACIOGENITAL DYSPLASIA PROTEIN"/>
    <property type="match status" value="1"/>
</dbReference>
<dbReference type="SUPFAM" id="SSF50729">
    <property type="entry name" value="PH domain-like"/>
    <property type="match status" value="1"/>
</dbReference>
<dbReference type="InterPro" id="IPR032675">
    <property type="entry name" value="LRR_dom_sf"/>
</dbReference>
<dbReference type="OrthoDB" id="660555at2759"/>
<evidence type="ECO:0000313" key="3">
    <source>
        <dbReference type="EMBL" id="KAF6766384.1"/>
    </source>
</evidence>
<dbReference type="GO" id="GO:0005085">
    <property type="term" value="F:guanyl-nucleotide exchange factor activity"/>
    <property type="evidence" value="ECO:0007669"/>
    <property type="project" value="InterPro"/>
</dbReference>
<dbReference type="GO" id="GO:0005737">
    <property type="term" value="C:cytoplasm"/>
    <property type="evidence" value="ECO:0007669"/>
    <property type="project" value="TreeGrafter"/>
</dbReference>
<dbReference type="SMART" id="SM00325">
    <property type="entry name" value="RhoGEF"/>
    <property type="match status" value="1"/>
</dbReference>
<feature type="region of interest" description="Disordered" evidence="1">
    <location>
        <begin position="1"/>
        <end position="158"/>
    </location>
</feature>
<proteinExistence type="predicted"/>
<dbReference type="InterPro" id="IPR011993">
    <property type="entry name" value="PH-like_dom_sf"/>
</dbReference>
<feature type="compositionally biased region" description="Acidic residues" evidence="1">
    <location>
        <begin position="443"/>
        <end position="454"/>
    </location>
</feature>
<dbReference type="Proteomes" id="UP000521943">
    <property type="component" value="Unassembled WGS sequence"/>
</dbReference>
<dbReference type="EMBL" id="JACGCI010000001">
    <property type="protein sequence ID" value="KAF6766384.1"/>
    <property type="molecule type" value="Genomic_DNA"/>
</dbReference>
<accession>A0A8H6MGX2</accession>
<feature type="compositionally biased region" description="Low complexity" evidence="1">
    <location>
        <begin position="660"/>
        <end position="673"/>
    </location>
</feature>
<name>A0A8H6MGX2_9AGAR</name>
<feature type="region of interest" description="Disordered" evidence="1">
    <location>
        <begin position="493"/>
        <end position="584"/>
    </location>
</feature>
<feature type="compositionally biased region" description="Polar residues" evidence="1">
    <location>
        <begin position="643"/>
        <end position="654"/>
    </location>
</feature>
<feature type="region of interest" description="Disordered" evidence="1">
    <location>
        <begin position="176"/>
        <end position="222"/>
    </location>
</feature>
<dbReference type="PANTHER" id="PTHR12673:SF270">
    <property type="entry name" value="FYVE-TYPE DOMAIN-CONTAINING PROTEIN"/>
    <property type="match status" value="1"/>
</dbReference>
<sequence>MALRASAYNADDDQGNLDDVGLSYLQDDPEHAHRLPGHPRARLPEFSTHRDDLSPEPPYPPRVSSRHYTAPEPSESSPFAEQAFARTQGASMALPDPSQFPDPYPFRPHHNLNSMPALSSSGGSASNSTRSSAYASSSSNPVSGDYNNVQIASGDEYGGITPDSISQYLSKDPIAAPTARPTQSRAPVDHSRWSGAYSSSARSRSSSIGNNSPAAYDNSPIPNVPVLVQKPSYDISWQAVDERDEAGIVSEDETDDEHGILDADTGLADHEEERTSAAVIADEGRGLIVQANNTPIVQLQVQQGTTHLLIGSSTTPNAIPQFLKNALPLISTTLLALDISANFLGALPPVLSVCENLEELNVASNPLRVLPVFLADLHNLRLLIADSTGISTLPDTLVDLDKLHMLSIRRNKLHSLPSWLCLLPALQTLCVDWKSISSMVDNEADGTDVEDSSDVDPASPTHSNAAKHQLADEEDHTITPERAPMLARSITAPAPQVANSPPPEPPRPLQRTRTTPNRAYFDQARGPKGPPAESQLPSSLQRRDEPLPQGEREVRKMKSAGDLRRGKSATAIQDPSAGVPPLTNYSSASSSNLLNSMGNAPALPSSARQFGSLGPSSSLGGVSPRPPINAARPHLSKSLWDDPNSSSEHNSTSPEHLRKSYASSSTTVTQASTPNIQDRPGSSSQNVDGEDERREHIAYAIWAFAKAAFWLKDLPFRHSIQRNWPIPHTHGPMATSNSMPDRMSKTPQIDLRFSSIGILDMPALTVPASPPKISKKPSRDLLRGPSPHLYPHQGTPRDEASFPSRHLGSLSIPIPDSSAFLPNVTVSNGPTGIGEEGQDQKAPTPNQSPIADHEQYIRREEERAREAYMRALRSVMAYLKDMNDLAQSQQPNPISMYGGSGDDPVAPGMRSRRPTMVDRELSMLSNGSGSTDASSQLRSSESILALRSGASSQTLSVATTDSSSSMDERKYKDDKGKRTKIIQEIVVTERTYVKGLQELVEIYIKPAATPVNLLSGGVGSSKDSVVPAAERKVVFGGIDAVFSFHNDSFLPALEKAAAPLFKPNFQESDPDGKQSLDVAKAVGDIFVKHAAFMKMYSSYINNFDNSVQRVKSWTSATAGNASPGSAISPNSSTAQLVSLSLSVSGAGPPPLDAGLPTLTTSQKKRIKSYLKRCRLNPRHTQLNLEGYLLLPVQRIPRYKLLLDELVRSTPPTLYEFVEDPLDRALAEISLLTNNMNEGKRESESRRKLVQWQARIRGKFPSPLVQPHRRLIMDGRLLLTRVVRKAVVSFEAINAQGDASTVQVDCLAPELTPRPLVGILCNDLLVLCRDPTDGKDPHSAVDLWAVLRMQTLPQPASIVHGNALRLVDNKAILYFDAPTPSDALNWYRAINLHIPASASKV</sequence>
<gene>
    <name evidence="3" type="ORF">DFP72DRAFT_1057542</name>
</gene>
<dbReference type="InterPro" id="IPR035899">
    <property type="entry name" value="DBL_dom_sf"/>
</dbReference>
<reference evidence="3 4" key="1">
    <citation type="submission" date="2020-07" db="EMBL/GenBank/DDBJ databases">
        <title>Comparative genomics of pyrophilous fungi reveals a link between fire events and developmental genes.</title>
        <authorList>
            <consortium name="DOE Joint Genome Institute"/>
            <person name="Steindorff A.S."/>
            <person name="Carver A."/>
            <person name="Calhoun S."/>
            <person name="Stillman K."/>
            <person name="Liu H."/>
            <person name="Lipzen A."/>
            <person name="Pangilinan J."/>
            <person name="Labutti K."/>
            <person name="Bruns T.D."/>
            <person name="Grigoriev I.V."/>
        </authorList>
    </citation>
    <scope>NUCLEOTIDE SEQUENCE [LARGE SCALE GENOMIC DNA]</scope>
    <source>
        <strain evidence="3 4">CBS 144469</strain>
    </source>
</reference>